<dbReference type="Gene3D" id="3.40.50.2300">
    <property type="match status" value="1"/>
</dbReference>
<dbReference type="PANTHER" id="PTHR43156:SF2">
    <property type="entry name" value="STAGE II SPORULATION PROTEIN E"/>
    <property type="match status" value="1"/>
</dbReference>
<dbReference type="PROSITE" id="PS50110">
    <property type="entry name" value="RESPONSE_REGULATORY"/>
    <property type="match status" value="1"/>
</dbReference>
<dbReference type="Pfam" id="PF00072">
    <property type="entry name" value="Response_reg"/>
    <property type="match status" value="1"/>
</dbReference>
<dbReference type="RefSeq" id="WP_344149290.1">
    <property type="nucleotide sequence ID" value="NZ_BAAAQR010000003.1"/>
</dbReference>
<evidence type="ECO:0000256" key="2">
    <source>
        <dbReference type="PROSITE-ProRule" id="PRU00169"/>
    </source>
</evidence>
<sequence length="526" mass="56428">MEESSAPTVLVCDDTPAKRYVISSWLRRAGYRVVQAESAGEAIDLMDREPVDLAVLDVHLPDRSGLEVTSLIRSRQAVAATPVVHISAVAVETTDRIAGLDVGADAYLVDPIDPEEMLSTVRALLRASGARRSAERFAARSGRLHRVSVRLNLAANPARLADAAARAAAEVLDTVAVAVLVGDDGQGVRSTCSVGDLAAASSLLNAVDVEKLLAAVGDEMVASPQVDAWRDVLPTIGEGAWRLWPVREAAVLAGLIAVPTEAVEDDTHSVSLMQRLAQSVSVALSNLRVLAHERRTALMLQRSLLPAVLPEREGLVIAARYRASEQHAEVGGDFFDAFETDDGRCFVVIGDIQGHSLEAAVVMAEIRYSLRAYAYDGHGPTEILNRLDVLLDRRDTPELTATACIAVIAPDRSSMDVVTAGHLPPLLVRDGRPAYVDCEGPMLGLQVGAADPTTLALHAGDRVVLMTDGLVERRDEPLDRTMERLADDVARARDVEAETLADQIIDRWGHGEDDVALLIVDVDAHL</sequence>
<accession>A0ABN2ZH13</accession>
<dbReference type="Proteomes" id="UP001501771">
    <property type="component" value="Unassembled WGS sequence"/>
</dbReference>
<evidence type="ECO:0000256" key="1">
    <source>
        <dbReference type="ARBA" id="ARBA00022801"/>
    </source>
</evidence>
<dbReference type="Gene3D" id="3.60.40.10">
    <property type="entry name" value="PPM-type phosphatase domain"/>
    <property type="match status" value="1"/>
</dbReference>
<dbReference type="PANTHER" id="PTHR43156">
    <property type="entry name" value="STAGE II SPORULATION PROTEIN E-RELATED"/>
    <property type="match status" value="1"/>
</dbReference>
<comment type="caution">
    <text evidence="4">The sequence shown here is derived from an EMBL/GenBank/DDBJ whole genome shotgun (WGS) entry which is preliminary data.</text>
</comment>
<keyword evidence="5" id="KW-1185">Reference proteome</keyword>
<dbReference type="EMBL" id="BAAAQR010000003">
    <property type="protein sequence ID" value="GAA2142116.1"/>
    <property type="molecule type" value="Genomic_DNA"/>
</dbReference>
<gene>
    <name evidence="4" type="ORF">GCM10009844_12990</name>
</gene>
<dbReference type="InterPro" id="IPR052016">
    <property type="entry name" value="Bact_Sigma-Reg"/>
</dbReference>
<keyword evidence="1" id="KW-0378">Hydrolase</keyword>
<dbReference type="InterPro" id="IPR036457">
    <property type="entry name" value="PPM-type-like_dom_sf"/>
</dbReference>
<dbReference type="InterPro" id="IPR001932">
    <property type="entry name" value="PPM-type_phosphatase-like_dom"/>
</dbReference>
<dbReference type="SUPFAM" id="SSF52172">
    <property type="entry name" value="CheY-like"/>
    <property type="match status" value="1"/>
</dbReference>
<protein>
    <recommendedName>
        <fullName evidence="3">Response regulatory domain-containing protein</fullName>
    </recommendedName>
</protein>
<organism evidence="4 5">
    <name type="scientific">Nocardioides koreensis</name>
    <dbReference type="NCBI Taxonomy" id="433651"/>
    <lineage>
        <taxon>Bacteria</taxon>
        <taxon>Bacillati</taxon>
        <taxon>Actinomycetota</taxon>
        <taxon>Actinomycetes</taxon>
        <taxon>Propionibacteriales</taxon>
        <taxon>Nocardioidaceae</taxon>
        <taxon>Nocardioides</taxon>
    </lineage>
</organism>
<keyword evidence="2" id="KW-0597">Phosphoprotein</keyword>
<dbReference type="Pfam" id="PF07228">
    <property type="entry name" value="SpoIIE"/>
    <property type="match status" value="1"/>
</dbReference>
<proteinExistence type="predicted"/>
<dbReference type="SMART" id="SM00331">
    <property type="entry name" value="PP2C_SIG"/>
    <property type="match status" value="1"/>
</dbReference>
<dbReference type="InterPro" id="IPR011006">
    <property type="entry name" value="CheY-like_superfamily"/>
</dbReference>
<evidence type="ECO:0000313" key="5">
    <source>
        <dbReference type="Proteomes" id="UP001501771"/>
    </source>
</evidence>
<name>A0ABN2ZH13_9ACTN</name>
<feature type="domain" description="Response regulatory" evidence="3">
    <location>
        <begin position="8"/>
        <end position="125"/>
    </location>
</feature>
<evidence type="ECO:0000259" key="3">
    <source>
        <dbReference type="PROSITE" id="PS50110"/>
    </source>
</evidence>
<dbReference type="SUPFAM" id="SSF81606">
    <property type="entry name" value="PP2C-like"/>
    <property type="match status" value="1"/>
</dbReference>
<evidence type="ECO:0000313" key="4">
    <source>
        <dbReference type="EMBL" id="GAA2142116.1"/>
    </source>
</evidence>
<dbReference type="SMART" id="SM00448">
    <property type="entry name" value="REC"/>
    <property type="match status" value="1"/>
</dbReference>
<reference evidence="4 5" key="1">
    <citation type="journal article" date="2019" name="Int. J. Syst. Evol. Microbiol.">
        <title>The Global Catalogue of Microorganisms (GCM) 10K type strain sequencing project: providing services to taxonomists for standard genome sequencing and annotation.</title>
        <authorList>
            <consortium name="The Broad Institute Genomics Platform"/>
            <consortium name="The Broad Institute Genome Sequencing Center for Infectious Disease"/>
            <person name="Wu L."/>
            <person name="Ma J."/>
        </authorList>
    </citation>
    <scope>NUCLEOTIDE SEQUENCE [LARGE SCALE GENOMIC DNA]</scope>
    <source>
        <strain evidence="4 5">JCM 16022</strain>
    </source>
</reference>
<dbReference type="InterPro" id="IPR001789">
    <property type="entry name" value="Sig_transdc_resp-reg_receiver"/>
</dbReference>
<feature type="modified residue" description="4-aspartylphosphate" evidence="2">
    <location>
        <position position="57"/>
    </location>
</feature>